<dbReference type="InterPro" id="IPR011701">
    <property type="entry name" value="MFS"/>
</dbReference>
<protein>
    <submittedName>
        <fullName evidence="2">MFS transporter</fullName>
    </submittedName>
</protein>
<gene>
    <name evidence="2" type="ORF">N1032_00285</name>
</gene>
<proteinExistence type="predicted"/>
<keyword evidence="1" id="KW-0472">Membrane</keyword>
<dbReference type="SUPFAM" id="SSF103473">
    <property type="entry name" value="MFS general substrate transporter"/>
    <property type="match status" value="1"/>
</dbReference>
<dbReference type="Gene3D" id="1.20.1250.20">
    <property type="entry name" value="MFS general substrate transporter like domains"/>
    <property type="match status" value="1"/>
</dbReference>
<dbReference type="Pfam" id="PF07690">
    <property type="entry name" value="MFS_1"/>
    <property type="match status" value="1"/>
</dbReference>
<reference evidence="2" key="1">
    <citation type="submission" date="2022-08" db="EMBL/GenBank/DDBJ databases">
        <authorList>
            <person name="Deng Y."/>
            <person name="Han X.-F."/>
            <person name="Zhang Y.-Q."/>
        </authorList>
    </citation>
    <scope>NUCLEOTIDE SEQUENCE</scope>
    <source>
        <strain evidence="2">CPCC 203386</strain>
    </source>
</reference>
<dbReference type="RefSeq" id="WP_259536666.1">
    <property type="nucleotide sequence ID" value="NZ_JANLCJ010000001.1"/>
</dbReference>
<feature type="transmembrane region" description="Helical" evidence="1">
    <location>
        <begin position="393"/>
        <end position="412"/>
    </location>
</feature>
<accession>A0ABT2GZR1</accession>
<dbReference type="PANTHER" id="PTHR23542:SF1">
    <property type="entry name" value="MAJOR FACILITATOR SUPERFAMILY (MFS) PROFILE DOMAIN-CONTAINING PROTEIN"/>
    <property type="match status" value="1"/>
</dbReference>
<feature type="transmembrane region" description="Helical" evidence="1">
    <location>
        <begin position="97"/>
        <end position="116"/>
    </location>
</feature>
<feature type="transmembrane region" description="Helical" evidence="1">
    <location>
        <begin position="63"/>
        <end position="85"/>
    </location>
</feature>
<dbReference type="Proteomes" id="UP001165586">
    <property type="component" value="Unassembled WGS sequence"/>
</dbReference>
<dbReference type="PANTHER" id="PTHR23542">
    <property type="match status" value="1"/>
</dbReference>
<dbReference type="InterPro" id="IPR036259">
    <property type="entry name" value="MFS_trans_sf"/>
</dbReference>
<name>A0ABT2GZR1_9MICO</name>
<feature type="transmembrane region" description="Helical" evidence="1">
    <location>
        <begin position="21"/>
        <end position="43"/>
    </location>
</feature>
<feature type="transmembrane region" description="Helical" evidence="1">
    <location>
        <begin position="270"/>
        <end position="292"/>
    </location>
</feature>
<feature type="transmembrane region" description="Helical" evidence="1">
    <location>
        <begin position="362"/>
        <end position="387"/>
    </location>
</feature>
<keyword evidence="1" id="KW-0812">Transmembrane</keyword>
<evidence type="ECO:0000313" key="2">
    <source>
        <dbReference type="EMBL" id="MCS5732179.1"/>
    </source>
</evidence>
<keyword evidence="1" id="KW-1133">Transmembrane helix</keyword>
<evidence type="ECO:0000313" key="3">
    <source>
        <dbReference type="Proteomes" id="UP001165586"/>
    </source>
</evidence>
<organism evidence="2 3">
    <name type="scientific">Herbiconiux daphne</name>
    <dbReference type="NCBI Taxonomy" id="2970914"/>
    <lineage>
        <taxon>Bacteria</taxon>
        <taxon>Bacillati</taxon>
        <taxon>Actinomycetota</taxon>
        <taxon>Actinomycetes</taxon>
        <taxon>Micrococcales</taxon>
        <taxon>Microbacteriaceae</taxon>
        <taxon>Herbiconiux</taxon>
    </lineage>
</organism>
<dbReference type="EMBL" id="JANLCJ010000001">
    <property type="protein sequence ID" value="MCS5732179.1"/>
    <property type="molecule type" value="Genomic_DNA"/>
</dbReference>
<comment type="caution">
    <text evidence="2">The sequence shown here is derived from an EMBL/GenBank/DDBJ whole genome shotgun (WGS) entry which is preliminary data.</text>
</comment>
<evidence type="ECO:0000256" key="1">
    <source>
        <dbReference type="SAM" id="Phobius"/>
    </source>
</evidence>
<keyword evidence="3" id="KW-1185">Reference proteome</keyword>
<sequence>MADVRRAAQMLILRVRSGRERYASLFSPPGAAAFFAGASVARLGVAMTGLGLLWTVQSLTGSFALAGLATGTFAAGEAVAGPQLARLVDRFGQTRTVPLLLAGHLLGLASVVAGCLSDSVPVLIAGAVVAGGSLPQPGALSAARWTHLLTDRDRLRTAFSLEAAVNDVVFLAGPPAVTLASGLIWWGAGTVGAAGLLVAGCVVLVAQRRTAPPARARDARAEGAQTAVRRSGGGFVSRRLVSTLGVVFGLGCFFGAAPIVVTAFTAQQGYAPAAGVIVALTSLASLVSGLAYGAIRVRRAPSTVQALAAVTLLASVMAAALAPVLPVIVLALLVAGTTIAPVHVTSTQLVETTVPRHALTRGFTWINTASASGIAAGGALCGVVVQAAGVQTALVACSALIAVAPVSALLGVRGSRASDAIG</sequence>
<feature type="transmembrane region" description="Helical" evidence="1">
    <location>
        <begin position="240"/>
        <end position="264"/>
    </location>
</feature>
<feature type="transmembrane region" description="Helical" evidence="1">
    <location>
        <begin position="183"/>
        <end position="206"/>
    </location>
</feature>